<feature type="non-terminal residue" evidence="2">
    <location>
        <position position="1"/>
    </location>
</feature>
<reference evidence="2 3" key="1">
    <citation type="submission" date="2015-09" db="EMBL/GenBank/DDBJ databases">
        <title>Atta colombica WGS genome.</title>
        <authorList>
            <person name="Nygaard S."/>
            <person name="Hu H."/>
            <person name="Boomsma J."/>
            <person name="Zhang G."/>
        </authorList>
    </citation>
    <scope>NUCLEOTIDE SEQUENCE [LARGE SCALE GENOMIC DNA]</scope>
    <source>
        <strain evidence="2">Treedump-2</strain>
        <tissue evidence="2">Whole body</tissue>
    </source>
</reference>
<evidence type="ECO:0000313" key="3">
    <source>
        <dbReference type="Proteomes" id="UP000078540"/>
    </source>
</evidence>
<dbReference type="AlphaFoldDB" id="A0A151I4E6"/>
<name>A0A151I4E6_9HYME</name>
<proteinExistence type="predicted"/>
<dbReference type="EMBL" id="KQ976454">
    <property type="protein sequence ID" value="KYM85252.1"/>
    <property type="molecule type" value="Genomic_DNA"/>
</dbReference>
<protein>
    <recommendedName>
        <fullName evidence="1">Double jelly roll-like domain-containing protein</fullName>
    </recommendedName>
</protein>
<evidence type="ECO:0000259" key="1">
    <source>
        <dbReference type="Pfam" id="PF21738"/>
    </source>
</evidence>
<keyword evidence="3" id="KW-1185">Reference proteome</keyword>
<dbReference type="InterPro" id="IPR049512">
    <property type="entry name" value="DJR-like_dom"/>
</dbReference>
<dbReference type="Proteomes" id="UP000078540">
    <property type="component" value="Unassembled WGS sequence"/>
</dbReference>
<dbReference type="STRING" id="520822.A0A151I4E6"/>
<feature type="domain" description="Double jelly roll-like" evidence="1">
    <location>
        <begin position="21"/>
        <end position="118"/>
    </location>
</feature>
<organism evidence="2 3">
    <name type="scientific">Atta colombica</name>
    <dbReference type="NCBI Taxonomy" id="520822"/>
    <lineage>
        <taxon>Eukaryota</taxon>
        <taxon>Metazoa</taxon>
        <taxon>Ecdysozoa</taxon>
        <taxon>Arthropoda</taxon>
        <taxon>Hexapoda</taxon>
        <taxon>Insecta</taxon>
        <taxon>Pterygota</taxon>
        <taxon>Neoptera</taxon>
        <taxon>Endopterygota</taxon>
        <taxon>Hymenoptera</taxon>
        <taxon>Apocrita</taxon>
        <taxon>Aculeata</taxon>
        <taxon>Formicoidea</taxon>
        <taxon>Formicidae</taxon>
        <taxon>Myrmicinae</taxon>
        <taxon>Atta</taxon>
    </lineage>
</organism>
<gene>
    <name evidence="2" type="ORF">ALC53_04773</name>
</gene>
<sequence length="131" mass="15691">IVKYEFHTYNSYVNTMFGHNNEIRISIQDLNLDFDKRRAVILYDMYLHYRTYCQILHERNESSFQLNSFLKGFVYSITIDCSRQNKSGIVDVRLEFEYKENVPANTTAYCLIIYDRVIEYSPMSNVIRKIT</sequence>
<evidence type="ECO:0000313" key="2">
    <source>
        <dbReference type="EMBL" id="KYM85252.1"/>
    </source>
</evidence>
<accession>A0A151I4E6</accession>
<dbReference type="Pfam" id="PF21738">
    <property type="entry name" value="DJR-like_dom"/>
    <property type="match status" value="1"/>
</dbReference>